<name>A0A0V1KKY4_9BILA</name>
<dbReference type="AlphaFoldDB" id="A0A0V1KKY4"/>
<evidence type="ECO:0000313" key="2">
    <source>
        <dbReference type="Proteomes" id="UP000054721"/>
    </source>
</evidence>
<evidence type="ECO:0000313" key="1">
    <source>
        <dbReference type="EMBL" id="KRZ47525.1"/>
    </source>
</evidence>
<organism evidence="1 2">
    <name type="scientific">Trichinella nativa</name>
    <dbReference type="NCBI Taxonomy" id="6335"/>
    <lineage>
        <taxon>Eukaryota</taxon>
        <taxon>Metazoa</taxon>
        <taxon>Ecdysozoa</taxon>
        <taxon>Nematoda</taxon>
        <taxon>Enoplea</taxon>
        <taxon>Dorylaimia</taxon>
        <taxon>Trichinellida</taxon>
        <taxon>Trichinellidae</taxon>
        <taxon>Trichinella</taxon>
    </lineage>
</organism>
<dbReference type="EMBL" id="JYDW01000717">
    <property type="protein sequence ID" value="KRZ47525.1"/>
    <property type="molecule type" value="Genomic_DNA"/>
</dbReference>
<sequence length="47" mass="5264">MALSIVTAISEERFSEFERALSIVTLHFPKKAMLNDKPMLAEPGNTE</sequence>
<proteinExistence type="predicted"/>
<protein>
    <submittedName>
        <fullName evidence="1">Uncharacterized protein</fullName>
    </submittedName>
</protein>
<comment type="caution">
    <text evidence="1">The sequence shown here is derived from an EMBL/GenBank/DDBJ whole genome shotgun (WGS) entry which is preliminary data.</text>
</comment>
<accession>A0A0V1KKY4</accession>
<reference evidence="1 2" key="1">
    <citation type="submission" date="2015-05" db="EMBL/GenBank/DDBJ databases">
        <title>Evolution of Trichinella species and genotypes.</title>
        <authorList>
            <person name="Korhonen P.K."/>
            <person name="Edoardo P."/>
            <person name="Giuseppe L.R."/>
            <person name="Gasser R.B."/>
        </authorList>
    </citation>
    <scope>NUCLEOTIDE SEQUENCE [LARGE SCALE GENOMIC DNA]</scope>
    <source>
        <strain evidence="1">ISS10</strain>
    </source>
</reference>
<dbReference type="Proteomes" id="UP000054721">
    <property type="component" value="Unassembled WGS sequence"/>
</dbReference>
<keyword evidence="2" id="KW-1185">Reference proteome</keyword>
<gene>
    <name evidence="1" type="ORF">T02_11424</name>
</gene>